<comment type="similarity">
    <text evidence="1">Belongs to the CpoB family.</text>
</comment>
<protein>
    <recommendedName>
        <fullName evidence="1">Cell division coordinator CpoB</fullName>
    </recommendedName>
</protein>
<feature type="compositionally biased region" description="Gly residues" evidence="2">
    <location>
        <begin position="113"/>
        <end position="124"/>
    </location>
</feature>
<proteinExistence type="inferred from homology"/>
<sequence precursor="true">MLLIRSFITPSLLVVALSLAGCADFGGPINGSPDNLSPEERRLQSVETKLTDVSRRVDAMTRLAQSGNGVNVSDELRDLRGQVEQLQYQLDRMKQQQQKLYTDLDGRLQKIESGGGGFAPGGSPGASSSSSGASGGTPSPGEQQAYLKAFELLRGGKFDDALLGFQNQLANWPQGPMADDALYWMGEANYFKRDYNAALGSYRDLLSRFPRSERAPDALLKLGFSQLELKQTAAGRATLERVTREYPDSTAAGLARQRLQQG</sequence>
<dbReference type="InterPro" id="IPR011990">
    <property type="entry name" value="TPR-like_helical_dom_sf"/>
</dbReference>
<dbReference type="Pfam" id="PF13174">
    <property type="entry name" value="TPR_6"/>
    <property type="match status" value="2"/>
</dbReference>
<feature type="domain" description="YbgF trimerisation" evidence="3">
    <location>
        <begin position="71"/>
        <end position="115"/>
    </location>
</feature>
<dbReference type="PROSITE" id="PS51257">
    <property type="entry name" value="PROKAR_LIPOPROTEIN"/>
    <property type="match status" value="1"/>
</dbReference>
<keyword evidence="1" id="KW-0574">Periplasm</keyword>
<feature type="region of interest" description="Disordered" evidence="2">
    <location>
        <begin position="112"/>
        <end position="141"/>
    </location>
</feature>
<dbReference type="Pfam" id="PF16331">
    <property type="entry name" value="TolA_bind_tri"/>
    <property type="match status" value="1"/>
</dbReference>
<evidence type="ECO:0000256" key="1">
    <source>
        <dbReference type="HAMAP-Rule" id="MF_02066"/>
    </source>
</evidence>
<dbReference type="Gene3D" id="1.20.5.110">
    <property type="match status" value="1"/>
</dbReference>
<comment type="function">
    <text evidence="1">Mediates coordination of peptidoglycan synthesis and outer membrane constriction during cell division.</text>
</comment>
<dbReference type="InterPro" id="IPR034706">
    <property type="entry name" value="CpoB"/>
</dbReference>
<dbReference type="Proteomes" id="UP001254608">
    <property type="component" value="Unassembled WGS sequence"/>
</dbReference>
<keyword evidence="5" id="KW-1185">Reference proteome</keyword>
<reference evidence="4 5" key="1">
    <citation type="submission" date="2023-09" db="EMBL/GenBank/DDBJ databases">
        <authorList>
            <person name="Rey-Velasco X."/>
        </authorList>
    </citation>
    <scope>NUCLEOTIDE SEQUENCE [LARGE SCALE GENOMIC DNA]</scope>
    <source>
        <strain evidence="4 5">W345</strain>
    </source>
</reference>
<feature type="signal peptide" evidence="1">
    <location>
        <begin position="1"/>
        <end position="20"/>
    </location>
</feature>
<comment type="caution">
    <text evidence="4">The sequence shown here is derived from an EMBL/GenBank/DDBJ whole genome shotgun (WGS) entry which is preliminary data.</text>
</comment>
<evidence type="ECO:0000313" key="4">
    <source>
        <dbReference type="EMBL" id="MDT0498349.1"/>
    </source>
</evidence>
<comment type="subcellular location">
    <subcellularLocation>
        <location evidence="1">Periplasm</location>
    </subcellularLocation>
</comment>
<keyword evidence="1" id="KW-0175">Coiled coil</keyword>
<feature type="coiled-coil region" evidence="1">
    <location>
        <begin position="76"/>
        <end position="103"/>
    </location>
</feature>
<evidence type="ECO:0000256" key="2">
    <source>
        <dbReference type="SAM" id="MobiDB-lite"/>
    </source>
</evidence>
<name>A0ABU2WKD8_9GAMM</name>
<organism evidence="4 5">
    <name type="scientific">Banduia mediterranea</name>
    <dbReference type="NCBI Taxonomy" id="3075609"/>
    <lineage>
        <taxon>Bacteria</taxon>
        <taxon>Pseudomonadati</taxon>
        <taxon>Pseudomonadota</taxon>
        <taxon>Gammaproteobacteria</taxon>
        <taxon>Nevskiales</taxon>
        <taxon>Algiphilaceae</taxon>
        <taxon>Banduia</taxon>
    </lineage>
</organism>
<feature type="chain" id="PRO_5044940725" description="Cell division coordinator CpoB" evidence="1">
    <location>
        <begin position="21"/>
        <end position="262"/>
    </location>
</feature>
<dbReference type="HAMAP" id="MF_02066">
    <property type="entry name" value="CpoB"/>
    <property type="match status" value="1"/>
</dbReference>
<dbReference type="NCBIfam" id="TIGR02795">
    <property type="entry name" value="tol_pal_ybgF"/>
    <property type="match status" value="1"/>
</dbReference>
<dbReference type="SUPFAM" id="SSF48452">
    <property type="entry name" value="TPR-like"/>
    <property type="match status" value="1"/>
</dbReference>
<keyword evidence="1" id="KW-0131">Cell cycle</keyword>
<dbReference type="RefSeq" id="WP_311365753.1">
    <property type="nucleotide sequence ID" value="NZ_JAVRIC010000020.1"/>
</dbReference>
<feature type="compositionally biased region" description="Low complexity" evidence="2">
    <location>
        <begin position="125"/>
        <end position="141"/>
    </location>
</feature>
<dbReference type="InterPro" id="IPR014162">
    <property type="entry name" value="CpoB_C"/>
</dbReference>
<keyword evidence="1" id="KW-0732">Signal</keyword>
<evidence type="ECO:0000313" key="5">
    <source>
        <dbReference type="Proteomes" id="UP001254608"/>
    </source>
</evidence>
<dbReference type="InterPro" id="IPR032519">
    <property type="entry name" value="YbgF_tri"/>
</dbReference>
<dbReference type="Gene3D" id="1.25.40.10">
    <property type="entry name" value="Tetratricopeptide repeat domain"/>
    <property type="match status" value="1"/>
</dbReference>
<dbReference type="InterPro" id="IPR019734">
    <property type="entry name" value="TPR_rpt"/>
</dbReference>
<accession>A0ABU2WKD8</accession>
<keyword evidence="1" id="KW-0132">Cell division</keyword>
<dbReference type="EMBL" id="JAVRIC010000020">
    <property type="protein sequence ID" value="MDT0498349.1"/>
    <property type="molecule type" value="Genomic_DNA"/>
</dbReference>
<evidence type="ECO:0000259" key="3">
    <source>
        <dbReference type="Pfam" id="PF16331"/>
    </source>
</evidence>
<gene>
    <name evidence="4" type="primary">ybgF</name>
    <name evidence="1" type="synonym">cpoB</name>
    <name evidence="4" type="ORF">RM530_13385</name>
</gene>